<dbReference type="Gene3D" id="3.40.640.10">
    <property type="entry name" value="Type I PLP-dependent aspartate aminotransferase-like (Major domain)"/>
    <property type="match status" value="1"/>
</dbReference>
<dbReference type="Proteomes" id="UP001149074">
    <property type="component" value="Unassembled WGS sequence"/>
</dbReference>
<dbReference type="InterPro" id="IPR004839">
    <property type="entry name" value="Aminotransferase_I/II_large"/>
</dbReference>
<keyword evidence="4" id="KW-0808">Transferase</keyword>
<proteinExistence type="predicted"/>
<dbReference type="SUPFAM" id="SSF53383">
    <property type="entry name" value="PLP-dependent transferases"/>
    <property type="match status" value="1"/>
</dbReference>
<reference evidence="7" key="1">
    <citation type="submission" date="2022-11" db="EMBL/GenBank/DDBJ databases">
        <authorList>
            <person name="Petersen C."/>
        </authorList>
    </citation>
    <scope>NUCLEOTIDE SEQUENCE</scope>
    <source>
        <strain evidence="7">IBT 30761</strain>
    </source>
</reference>
<dbReference type="OrthoDB" id="6752799at2759"/>
<dbReference type="GO" id="GO:0004069">
    <property type="term" value="F:L-aspartate:2-oxoglutarate aminotransferase activity"/>
    <property type="evidence" value="ECO:0007669"/>
    <property type="project" value="TreeGrafter"/>
</dbReference>
<dbReference type="PANTHER" id="PTHR11879">
    <property type="entry name" value="ASPARTATE AMINOTRANSFERASE"/>
    <property type="match status" value="1"/>
</dbReference>
<evidence type="ECO:0000313" key="8">
    <source>
        <dbReference type="Proteomes" id="UP001149074"/>
    </source>
</evidence>
<dbReference type="EMBL" id="JAPQKI010000011">
    <property type="protein sequence ID" value="KAJ5082447.1"/>
    <property type="molecule type" value="Genomic_DNA"/>
</dbReference>
<dbReference type="GO" id="GO:0006532">
    <property type="term" value="P:aspartate biosynthetic process"/>
    <property type="evidence" value="ECO:0007669"/>
    <property type="project" value="TreeGrafter"/>
</dbReference>
<dbReference type="InterPro" id="IPR015424">
    <property type="entry name" value="PyrdxlP-dep_Trfase"/>
</dbReference>
<dbReference type="InterPro" id="IPR000796">
    <property type="entry name" value="Asp_trans"/>
</dbReference>
<keyword evidence="8" id="KW-1185">Reference proteome</keyword>
<accession>A0A9W9EIL7</accession>
<comment type="subunit">
    <text evidence="2">Homodimer.</text>
</comment>
<dbReference type="InterPro" id="IPR015421">
    <property type="entry name" value="PyrdxlP-dep_Trfase_major"/>
</dbReference>
<name>A0A9W9EIL7_9EURO</name>
<evidence type="ECO:0000256" key="2">
    <source>
        <dbReference type="ARBA" id="ARBA00011738"/>
    </source>
</evidence>
<dbReference type="GO" id="GO:0030170">
    <property type="term" value="F:pyridoxal phosphate binding"/>
    <property type="evidence" value="ECO:0007669"/>
    <property type="project" value="InterPro"/>
</dbReference>
<gene>
    <name evidence="7" type="ORF">N7532_011490</name>
</gene>
<dbReference type="AlphaFoldDB" id="A0A9W9EIL7"/>
<reference evidence="7" key="2">
    <citation type="journal article" date="2023" name="IMA Fungus">
        <title>Comparative genomic study of the Penicillium genus elucidates a diverse pangenome and 15 lateral gene transfer events.</title>
        <authorList>
            <person name="Petersen C."/>
            <person name="Sorensen T."/>
            <person name="Nielsen M.R."/>
            <person name="Sondergaard T.E."/>
            <person name="Sorensen J.L."/>
            <person name="Fitzpatrick D.A."/>
            <person name="Frisvad J.C."/>
            <person name="Nielsen K.L."/>
        </authorList>
    </citation>
    <scope>NUCLEOTIDE SEQUENCE</scope>
    <source>
        <strain evidence="7">IBT 30761</strain>
    </source>
</reference>
<keyword evidence="3 7" id="KW-0032">Aminotransferase</keyword>
<protein>
    <submittedName>
        <fullName evidence="7">Aspartate aminotransferase cytoplasmic</fullName>
    </submittedName>
</protein>
<evidence type="ECO:0000256" key="1">
    <source>
        <dbReference type="ARBA" id="ARBA00001933"/>
    </source>
</evidence>
<dbReference type="PANTHER" id="PTHR11879:SF55">
    <property type="entry name" value="GLUTAMATE OXALOACETATE TRANSAMINASE 1, ISOFORM B"/>
    <property type="match status" value="1"/>
</dbReference>
<dbReference type="Pfam" id="PF00155">
    <property type="entry name" value="Aminotran_1_2"/>
    <property type="match status" value="1"/>
</dbReference>
<evidence type="ECO:0000256" key="4">
    <source>
        <dbReference type="ARBA" id="ARBA00022679"/>
    </source>
</evidence>
<dbReference type="GO" id="GO:0005829">
    <property type="term" value="C:cytosol"/>
    <property type="evidence" value="ECO:0007669"/>
    <property type="project" value="TreeGrafter"/>
</dbReference>
<evidence type="ECO:0000256" key="3">
    <source>
        <dbReference type="ARBA" id="ARBA00022576"/>
    </source>
</evidence>
<organism evidence="7 8">
    <name type="scientific">Penicillium argentinense</name>
    <dbReference type="NCBI Taxonomy" id="1131581"/>
    <lineage>
        <taxon>Eukaryota</taxon>
        <taxon>Fungi</taxon>
        <taxon>Dikarya</taxon>
        <taxon>Ascomycota</taxon>
        <taxon>Pezizomycotina</taxon>
        <taxon>Eurotiomycetes</taxon>
        <taxon>Eurotiomycetidae</taxon>
        <taxon>Eurotiales</taxon>
        <taxon>Aspergillaceae</taxon>
        <taxon>Penicillium</taxon>
    </lineage>
</organism>
<evidence type="ECO:0000256" key="5">
    <source>
        <dbReference type="ARBA" id="ARBA00022898"/>
    </source>
</evidence>
<keyword evidence="5" id="KW-0663">Pyridoxal phosphate</keyword>
<dbReference type="RefSeq" id="XP_056468969.1">
    <property type="nucleotide sequence ID" value="XM_056623981.1"/>
</dbReference>
<evidence type="ECO:0000313" key="7">
    <source>
        <dbReference type="EMBL" id="KAJ5082447.1"/>
    </source>
</evidence>
<dbReference type="GeneID" id="81362960"/>
<sequence>MTEYREDNQERKLDSGIGAYRDERPRIFYTKTAISTTNTCLFVAMIYFSAPLRNSFQAKIAQQYAKKESVTSSFDACVYFPFQFRIDSAGFSVQEYPYYSATTKSLNIDAIISVLKGAPAGSVVMLQVRVHNPTEIDPSQEEWKRIAEVMQVCGHLASFDCATRDSPPVISIEILEPDSSAASRNLLRRISAAKVNALVPFTLSVPFGVDSSHLSTRISMRNFCRVAAGSSRHEESFVKYSTPNSVATEGSWNAWPLGVFVYSDRHVQLHWDVEAANSKAEGKVAHLLDRSLSFLSSKTFGLLIDDNCRQKTGACRRQVSTHTATNTSFMLSMMLFAPLPNPSPLISFLQTK</sequence>
<comment type="caution">
    <text evidence="7">The sequence shown here is derived from an EMBL/GenBank/DDBJ whole genome shotgun (WGS) entry which is preliminary data.</text>
</comment>
<feature type="domain" description="Aminotransferase class I/classII large" evidence="6">
    <location>
        <begin position="85"/>
        <end position="160"/>
    </location>
</feature>
<comment type="cofactor">
    <cofactor evidence="1">
        <name>pyridoxal 5'-phosphate</name>
        <dbReference type="ChEBI" id="CHEBI:597326"/>
    </cofactor>
</comment>
<evidence type="ECO:0000259" key="6">
    <source>
        <dbReference type="Pfam" id="PF00155"/>
    </source>
</evidence>